<dbReference type="OrthoDB" id="9773293at2"/>
<proteinExistence type="predicted"/>
<dbReference type="PRINTS" id="PR00111">
    <property type="entry name" value="ABHYDROLASE"/>
</dbReference>
<dbReference type="eggNOG" id="COG2021">
    <property type="taxonomic scope" value="Bacteria"/>
</dbReference>
<dbReference type="EMBL" id="CP007739">
    <property type="protein sequence ID" value="AIE59855.1"/>
    <property type="molecule type" value="Genomic_DNA"/>
</dbReference>
<dbReference type="SUPFAM" id="SSF53474">
    <property type="entry name" value="alpha/beta-Hydrolases"/>
    <property type="match status" value="1"/>
</dbReference>
<keyword evidence="3" id="KW-1185">Reference proteome</keyword>
<dbReference type="KEGG" id="bmet:BMMGA3_07180"/>
<reference evidence="2 3" key="1">
    <citation type="journal article" date="2015" name="BMC Genomics">
        <title>Transcriptome analysis of thermophilic methylotrophic Bacillus methanolicus MGA3 using RNA-sequencing provides detailed insights into its previously uncharted transcriptional landscape.</title>
        <authorList>
            <person name="Irla M."/>
            <person name="Neshat A."/>
            <person name="Brautaset T."/>
            <person name="Ruckert C."/>
            <person name="Kalinowski J."/>
            <person name="Wendisch V.F."/>
        </authorList>
    </citation>
    <scope>NUCLEOTIDE SEQUENCE [LARGE SCALE GENOMIC DNA]</scope>
    <source>
        <strain evidence="3">MGA3 / ATCC 53907</strain>
    </source>
</reference>
<dbReference type="PANTHER" id="PTHR43689:SF8">
    <property type="entry name" value="ALPHA_BETA-HYDROLASES SUPERFAMILY PROTEIN"/>
    <property type="match status" value="1"/>
</dbReference>
<dbReference type="RefSeq" id="WP_003349644.1">
    <property type="nucleotide sequence ID" value="NZ_ADWW01000006.1"/>
</dbReference>
<dbReference type="Gene3D" id="3.40.50.1820">
    <property type="entry name" value="alpha/beta hydrolase"/>
    <property type="match status" value="1"/>
</dbReference>
<dbReference type="Pfam" id="PF00561">
    <property type="entry name" value="Abhydrolase_1"/>
    <property type="match status" value="1"/>
</dbReference>
<gene>
    <name evidence="2" type="primary">bioH</name>
    <name evidence="2" type="ORF">BMMGA3_07180</name>
</gene>
<protein>
    <submittedName>
        <fullName evidence="2">BioH-II</fullName>
    </submittedName>
</protein>
<accession>I3DU36</accession>
<dbReference type="InterPro" id="IPR000073">
    <property type="entry name" value="AB_hydrolase_1"/>
</dbReference>
<evidence type="ECO:0000313" key="2">
    <source>
        <dbReference type="EMBL" id="AIE59855.1"/>
    </source>
</evidence>
<organism evidence="2 3">
    <name type="scientific">Bacillus methanolicus (strain MGA3 / ATCC 53907)</name>
    <dbReference type="NCBI Taxonomy" id="796606"/>
    <lineage>
        <taxon>Bacteria</taxon>
        <taxon>Bacillati</taxon>
        <taxon>Bacillota</taxon>
        <taxon>Bacilli</taxon>
        <taxon>Bacillales</taxon>
        <taxon>Bacillaceae</taxon>
        <taxon>Bacillus</taxon>
    </lineage>
</organism>
<feature type="domain" description="AB hydrolase-1" evidence="1">
    <location>
        <begin position="57"/>
        <end position="229"/>
    </location>
</feature>
<dbReference type="InterPro" id="IPR029058">
    <property type="entry name" value="AB_hydrolase_fold"/>
</dbReference>
<sequence>MKPSHLVMLPGWGMEQAAFQPLIDPLSKVFQLSFVEWRGVKSPNDFRERVEETIISIQEPVFLLGWSLGSLAALEFAITYPNSVKGLILIAGTSRFTSCEHYSFGWHPRIVERMKKKLQRNKEKTLADFYDSMFSESEKEAGFFSQFAEIVQRKFQGDDIFSLITGLDYLLQKDMRVRIGQIKTSCLLIHGKKDVICPIEASSFIGAKLGDKSTFYVLEDAGHVPFFTKLEKCVQLIINFVQKEVDT</sequence>
<dbReference type="STRING" id="796606.BMMGA3_07180"/>
<evidence type="ECO:0000259" key="1">
    <source>
        <dbReference type="Pfam" id="PF00561"/>
    </source>
</evidence>
<dbReference type="HOGENOM" id="CLU_020336_12_2_9"/>
<evidence type="ECO:0000313" key="3">
    <source>
        <dbReference type="Proteomes" id="UP000027602"/>
    </source>
</evidence>
<dbReference type="AlphaFoldDB" id="I3DU36"/>
<dbReference type="PANTHER" id="PTHR43689">
    <property type="entry name" value="HYDROLASE"/>
    <property type="match status" value="1"/>
</dbReference>
<name>I3DU36_BACMM</name>
<dbReference type="Proteomes" id="UP000027602">
    <property type="component" value="Chromosome"/>
</dbReference>